<evidence type="ECO:0000313" key="1">
    <source>
        <dbReference type="EMBL" id="KAF9750373.1"/>
    </source>
</evidence>
<dbReference type="AlphaFoldDB" id="A0A8H7N737"/>
<evidence type="ECO:0000313" key="2">
    <source>
        <dbReference type="Proteomes" id="UP000616885"/>
    </source>
</evidence>
<gene>
    <name evidence="1" type="ORF">IM811_014593</name>
</gene>
<organism evidence="1 2">
    <name type="scientific">Bionectria ochroleuca</name>
    <name type="common">Gliocladium roseum</name>
    <dbReference type="NCBI Taxonomy" id="29856"/>
    <lineage>
        <taxon>Eukaryota</taxon>
        <taxon>Fungi</taxon>
        <taxon>Dikarya</taxon>
        <taxon>Ascomycota</taxon>
        <taxon>Pezizomycotina</taxon>
        <taxon>Sordariomycetes</taxon>
        <taxon>Hypocreomycetidae</taxon>
        <taxon>Hypocreales</taxon>
        <taxon>Bionectriaceae</taxon>
        <taxon>Clonostachys</taxon>
    </lineage>
</organism>
<accession>A0A8H7N737</accession>
<proteinExistence type="predicted"/>
<sequence length="216" mass="24524">MEVELHPPSYSLSAQKKRYRFTHRGTGPSFDFTPESPEHVGYTFDVGSHNHGTKRTSYLYQDPRHILASATRRGNSCNYKIYLGNAIDDFDDEMAWDEMRTDCPNTIWSMTSAYDGQTKAYFMWKRTTNIAVDGIKKPSRLSRRNWILVDHNDQREVLAVYTENLGFSTSGTLQINVNWGNDFECFLLLSLGCMYPKSGMPTSNAISKGGAYTAQG</sequence>
<dbReference type="EMBL" id="JADCTT010000006">
    <property type="protein sequence ID" value="KAF9750373.1"/>
    <property type="molecule type" value="Genomic_DNA"/>
</dbReference>
<dbReference type="Proteomes" id="UP000616885">
    <property type="component" value="Unassembled WGS sequence"/>
</dbReference>
<reference evidence="1" key="1">
    <citation type="submission" date="2020-10" db="EMBL/GenBank/DDBJ databases">
        <title>High-Quality Genome Resource of Clonostachys rosea strain S41 by Oxford Nanopore Long-Read Sequencing.</title>
        <authorList>
            <person name="Wang H."/>
        </authorList>
    </citation>
    <scope>NUCLEOTIDE SEQUENCE</scope>
    <source>
        <strain evidence="1">S41</strain>
    </source>
</reference>
<comment type="caution">
    <text evidence="1">The sequence shown here is derived from an EMBL/GenBank/DDBJ whole genome shotgun (WGS) entry which is preliminary data.</text>
</comment>
<protein>
    <submittedName>
        <fullName evidence="1">Uncharacterized protein</fullName>
    </submittedName>
</protein>
<name>A0A8H7N737_BIOOC</name>